<reference evidence="2" key="1">
    <citation type="submission" date="2022-11" db="EMBL/GenBank/DDBJ databases">
        <authorList>
            <person name="Cui X."/>
            <person name="Liu Q."/>
        </authorList>
    </citation>
    <scope>NUCLEOTIDE SEQUENCE</scope>
</reference>
<evidence type="ECO:0000313" key="3">
    <source>
        <dbReference type="Proteomes" id="UP001211059"/>
    </source>
</evidence>
<name>A0AAE9VNH0_9CAUD</name>
<evidence type="ECO:0000313" key="2">
    <source>
        <dbReference type="EMBL" id="WAX26237.1"/>
    </source>
</evidence>
<proteinExistence type="predicted"/>
<dbReference type="EMBL" id="OP947225">
    <property type="protein sequence ID" value="WAX26237.1"/>
    <property type="molecule type" value="Genomic_DNA"/>
</dbReference>
<feature type="compositionally biased region" description="Basic and acidic residues" evidence="1">
    <location>
        <begin position="1"/>
        <end position="21"/>
    </location>
</feature>
<protein>
    <submittedName>
        <fullName evidence="2">Uncharacterized protein</fullName>
    </submittedName>
</protein>
<dbReference type="Proteomes" id="UP001211059">
    <property type="component" value="Segment"/>
</dbReference>
<organism evidence="2 3">
    <name type="scientific">Ralstonia phage p2106</name>
    <dbReference type="NCBI Taxonomy" id="2998497"/>
    <lineage>
        <taxon>Viruses</taxon>
        <taxon>Duplodnaviria</taxon>
        <taxon>Heunggongvirae</taxon>
        <taxon>Uroviricota</taxon>
        <taxon>Caudoviricetes</taxon>
        <taxon>Autographivirales</taxon>
        <taxon>Autotranscriptaviridae</taxon>
        <taxon>Serkorvirus</taxon>
        <taxon>Serkorvirus p2106</taxon>
    </lineage>
</organism>
<feature type="region of interest" description="Disordered" evidence="1">
    <location>
        <begin position="1"/>
        <end position="33"/>
    </location>
</feature>
<keyword evidence="3" id="KW-1185">Reference proteome</keyword>
<sequence>MSHNNEGFEKQRNTKPRRDWADLQAARKRKEKR</sequence>
<evidence type="ECO:0000256" key="1">
    <source>
        <dbReference type="SAM" id="MobiDB-lite"/>
    </source>
</evidence>
<accession>A0AAE9VNH0</accession>